<evidence type="ECO:0000313" key="10">
    <source>
        <dbReference type="Proteomes" id="UP000544090"/>
    </source>
</evidence>
<dbReference type="EMBL" id="JAAZSQ010000003">
    <property type="protein sequence ID" value="NKX54067.1"/>
    <property type="molecule type" value="Genomic_DNA"/>
</dbReference>
<dbReference type="AlphaFoldDB" id="A0A7X6K399"/>
<dbReference type="PANTHER" id="PTHR30518">
    <property type="entry name" value="ENDOLYTIC MUREIN TRANSGLYCOSYLASE"/>
    <property type="match status" value="1"/>
</dbReference>
<evidence type="ECO:0000256" key="7">
    <source>
        <dbReference type="HAMAP-Rule" id="MF_02065"/>
    </source>
</evidence>
<sequence>MRRSAPAGHSRRSAGAVKNKKLTARQRRRRRRNLIMLSVLGVFAAGLVGMVLTLQNLLGMNEPKDFAGPGGAEVTFTVEQGAGPIAIASDLTEREIVASSEVFLEELASLAQGREVQPGTYTLRLEMPARDAAEVLLADAGSKVAYAAVNRTLRQHEIFEALSKGTQIPVSEFEKLAQDPQALGLPPQARNLEGYLFPGEYRFPLDATAEDILKEMVGNTLERLEADGITDPDEQFRVLTIASIVEAEAGEADYATVAGAIMNRLKPDNTETSGLIQSDATVTYGLNRKSYDITPEEKADKSNPYNTYAHPGLPAGPINSPGGPAIDAAANPKDVPYYYWVTVNLDTGETKFSETLAEHNSYTREYLDWCAKQEDGRCS</sequence>
<accession>A0A7X6K399</accession>
<comment type="catalytic activity">
    <reaction evidence="7">
        <text>a peptidoglycan chain = a peptidoglycan chain with N-acetyl-1,6-anhydromuramyl-[peptide] at the reducing end + a peptidoglycan chain with N-acetylglucosamine at the non-reducing end.</text>
        <dbReference type="EC" id="4.2.2.29"/>
    </reaction>
</comment>
<feature type="transmembrane region" description="Helical" evidence="7">
    <location>
        <begin position="34"/>
        <end position="54"/>
    </location>
</feature>
<dbReference type="Pfam" id="PF02618">
    <property type="entry name" value="YceG"/>
    <property type="match status" value="1"/>
</dbReference>
<dbReference type="EC" id="4.2.2.29" evidence="7"/>
<evidence type="ECO:0000256" key="4">
    <source>
        <dbReference type="ARBA" id="ARBA00023136"/>
    </source>
</evidence>
<comment type="caution">
    <text evidence="9">The sequence shown here is derived from an EMBL/GenBank/DDBJ whole genome shotgun (WGS) entry which is preliminary data.</text>
</comment>
<feature type="region of interest" description="Disordered" evidence="8">
    <location>
        <begin position="1"/>
        <end position="23"/>
    </location>
</feature>
<evidence type="ECO:0000256" key="8">
    <source>
        <dbReference type="SAM" id="MobiDB-lite"/>
    </source>
</evidence>
<gene>
    <name evidence="7 9" type="primary">mltG</name>
    <name evidence="9" type="ORF">HGG74_05820</name>
</gene>
<comment type="similarity">
    <text evidence="7">Belongs to the transglycosylase MltG family.</text>
</comment>
<evidence type="ECO:0000256" key="5">
    <source>
        <dbReference type="ARBA" id="ARBA00023239"/>
    </source>
</evidence>
<keyword evidence="3 7" id="KW-1133">Transmembrane helix</keyword>
<dbReference type="NCBIfam" id="TIGR00247">
    <property type="entry name" value="endolytic transglycosylase MltG"/>
    <property type="match status" value="1"/>
</dbReference>
<keyword evidence="2 7" id="KW-0812">Transmembrane</keyword>
<comment type="subcellular location">
    <subcellularLocation>
        <location evidence="7">Cell membrane</location>
        <topology evidence="7">Single-pass membrane protein</topology>
    </subcellularLocation>
</comment>
<evidence type="ECO:0000256" key="1">
    <source>
        <dbReference type="ARBA" id="ARBA00022475"/>
    </source>
</evidence>
<dbReference type="Proteomes" id="UP000544090">
    <property type="component" value="Unassembled WGS sequence"/>
</dbReference>
<dbReference type="GO" id="GO:0008932">
    <property type="term" value="F:lytic endotransglycosylase activity"/>
    <property type="evidence" value="ECO:0007669"/>
    <property type="project" value="UniProtKB-UniRule"/>
</dbReference>
<dbReference type="PANTHER" id="PTHR30518:SF2">
    <property type="entry name" value="ENDOLYTIC MUREIN TRANSGLYCOSYLASE"/>
    <property type="match status" value="1"/>
</dbReference>
<protein>
    <recommendedName>
        <fullName evidence="7">Endolytic murein transglycosylase</fullName>
        <ecNumber evidence="7">4.2.2.29</ecNumber>
    </recommendedName>
    <alternativeName>
        <fullName evidence="7">Peptidoglycan lytic transglycosylase</fullName>
    </alternativeName>
    <alternativeName>
        <fullName evidence="7">Peptidoglycan polymerization terminase</fullName>
    </alternativeName>
</protein>
<evidence type="ECO:0000313" key="9">
    <source>
        <dbReference type="EMBL" id="NKX54067.1"/>
    </source>
</evidence>
<feature type="site" description="Important for catalytic activity" evidence="7">
    <location>
        <position position="248"/>
    </location>
</feature>
<dbReference type="Gene3D" id="3.30.160.60">
    <property type="entry name" value="Classic Zinc Finger"/>
    <property type="match status" value="1"/>
</dbReference>
<comment type="function">
    <text evidence="7">Functions as a peptidoglycan terminase that cleaves nascent peptidoglycan strands endolytically to terminate their elongation.</text>
</comment>
<evidence type="ECO:0000256" key="3">
    <source>
        <dbReference type="ARBA" id="ARBA00022989"/>
    </source>
</evidence>
<reference evidence="9 10" key="1">
    <citation type="submission" date="2020-04" db="EMBL/GenBank/DDBJ databases">
        <title>Arthrobacter sp. nov.</title>
        <authorList>
            <person name="Liu S."/>
        </authorList>
    </citation>
    <scope>NUCLEOTIDE SEQUENCE [LARGE SCALE GENOMIC DNA]</scope>
    <source>
        <strain evidence="9 10">E918</strain>
    </source>
</reference>
<dbReference type="GO" id="GO:0009252">
    <property type="term" value="P:peptidoglycan biosynthetic process"/>
    <property type="evidence" value="ECO:0007669"/>
    <property type="project" value="UniProtKB-UniRule"/>
</dbReference>
<dbReference type="HAMAP" id="MF_02065">
    <property type="entry name" value="MltG"/>
    <property type="match status" value="1"/>
</dbReference>
<dbReference type="InterPro" id="IPR003770">
    <property type="entry name" value="MLTG-like"/>
</dbReference>
<keyword evidence="1 7" id="KW-1003">Cell membrane</keyword>
<keyword evidence="5 7" id="KW-0456">Lyase</keyword>
<dbReference type="GO" id="GO:0005886">
    <property type="term" value="C:plasma membrane"/>
    <property type="evidence" value="ECO:0007669"/>
    <property type="project" value="UniProtKB-SubCell"/>
</dbReference>
<proteinExistence type="inferred from homology"/>
<keyword evidence="6 7" id="KW-0961">Cell wall biogenesis/degradation</keyword>
<dbReference type="Gene3D" id="3.30.1490.480">
    <property type="entry name" value="Endolytic murein transglycosylase"/>
    <property type="match status" value="1"/>
</dbReference>
<evidence type="ECO:0000256" key="6">
    <source>
        <dbReference type="ARBA" id="ARBA00023316"/>
    </source>
</evidence>
<keyword evidence="10" id="KW-1185">Reference proteome</keyword>
<keyword evidence="4 7" id="KW-0472">Membrane</keyword>
<organism evidence="9 10">
    <name type="scientific">Arthrobacter mobilis</name>
    <dbReference type="NCBI Taxonomy" id="2724944"/>
    <lineage>
        <taxon>Bacteria</taxon>
        <taxon>Bacillati</taxon>
        <taxon>Actinomycetota</taxon>
        <taxon>Actinomycetes</taxon>
        <taxon>Micrococcales</taxon>
        <taxon>Micrococcaceae</taxon>
        <taxon>Arthrobacter</taxon>
    </lineage>
</organism>
<name>A0A7X6K399_9MICC</name>
<evidence type="ECO:0000256" key="2">
    <source>
        <dbReference type="ARBA" id="ARBA00022692"/>
    </source>
</evidence>
<dbReference type="GO" id="GO:0071555">
    <property type="term" value="P:cell wall organization"/>
    <property type="evidence" value="ECO:0007669"/>
    <property type="project" value="UniProtKB-KW"/>
</dbReference>